<dbReference type="GO" id="GO:0050136">
    <property type="term" value="F:NADH dehydrogenase (quinone) (non-electrogenic) activity"/>
    <property type="evidence" value="ECO:0007669"/>
    <property type="project" value="UniProtKB-EC"/>
</dbReference>
<keyword evidence="2" id="KW-1003">Cell membrane</keyword>
<protein>
    <recommendedName>
        <fullName evidence="2">NADH-quinone oxidoreductase subunit J</fullName>
        <ecNumber evidence="2">7.1.1.-</ecNumber>
    </recommendedName>
</protein>
<evidence type="ECO:0000256" key="1">
    <source>
        <dbReference type="ARBA" id="ARBA00005698"/>
    </source>
</evidence>
<dbReference type="Gene3D" id="1.20.120.1200">
    <property type="entry name" value="NADH-ubiquinone/plastoquinone oxidoreductase chain 6, subunit NuoJ"/>
    <property type="match status" value="2"/>
</dbReference>
<keyword evidence="2" id="KW-0472">Membrane</keyword>
<feature type="transmembrane region" description="Helical" evidence="2">
    <location>
        <begin position="257"/>
        <end position="279"/>
    </location>
</feature>
<dbReference type="RefSeq" id="WP_200671622.1">
    <property type="nucleotide sequence ID" value="NZ_JACWCW010000084.1"/>
</dbReference>
<evidence type="ECO:0000313" key="5">
    <source>
        <dbReference type="Proteomes" id="UP001404845"/>
    </source>
</evidence>
<keyword evidence="4" id="KW-0560">Oxidoreductase</keyword>
<proteinExistence type="inferred from homology"/>
<dbReference type="PANTHER" id="PTHR33269:SF17">
    <property type="entry name" value="NADH-UBIQUINONE OXIDOREDUCTASE CHAIN 6"/>
    <property type="match status" value="1"/>
</dbReference>
<feature type="compositionally biased region" description="Basic and acidic residues" evidence="3">
    <location>
        <begin position="179"/>
        <end position="199"/>
    </location>
</feature>
<feature type="transmembrane region" description="Helical" evidence="2">
    <location>
        <begin position="61"/>
        <end position="80"/>
    </location>
</feature>
<dbReference type="Pfam" id="PF00499">
    <property type="entry name" value="Oxidored_q3"/>
    <property type="match status" value="1"/>
</dbReference>
<keyword evidence="2" id="KW-1133">Transmembrane helix</keyword>
<feature type="region of interest" description="Disordered" evidence="3">
    <location>
        <begin position="105"/>
        <end position="204"/>
    </location>
</feature>
<dbReference type="EMBL" id="JAQYXL010000001">
    <property type="protein sequence ID" value="MEN3226290.1"/>
    <property type="molecule type" value="Genomic_DNA"/>
</dbReference>
<feature type="region of interest" description="Disordered" evidence="3">
    <location>
        <begin position="305"/>
        <end position="334"/>
    </location>
</feature>
<feature type="compositionally biased region" description="Basic and acidic residues" evidence="3">
    <location>
        <begin position="145"/>
        <end position="157"/>
    </location>
</feature>
<dbReference type="InterPro" id="IPR001457">
    <property type="entry name" value="NADH_UbQ/plastoQ_OxRdtase_su6"/>
</dbReference>
<feature type="transmembrane region" description="Helical" evidence="2">
    <location>
        <begin position="212"/>
        <end position="234"/>
    </location>
</feature>
<evidence type="ECO:0000313" key="4">
    <source>
        <dbReference type="EMBL" id="MEN3226290.1"/>
    </source>
</evidence>
<gene>
    <name evidence="4" type="ORF">PUR21_01135</name>
</gene>
<dbReference type="PANTHER" id="PTHR33269">
    <property type="entry name" value="NADH-UBIQUINONE OXIDOREDUCTASE CHAIN 6"/>
    <property type="match status" value="1"/>
</dbReference>
<sequence length="334" mass="34943">MSAIFEIAAFAAFGFIAVTGALGMTTTMSMFRSGIFLMASFIGVAGLFIVLSADLIGLLQVMMYIGGFLVMILFMVLVMHDPGGAMMAGMDMAPVERWFSGGLVPRRPETEAQGGHGHGRTRQGGPGGPGDEGRAMAHGSGEDGSEGHDIGFDEHGQRGGAVAAMPRRADDGQGGAAAHRHEDPSHGHEHGEGHDHGHGTMDMSMTTPVRPFAAWLAIGAGSVLVAMLVLRPAWPVSDAVPDPDSARRVGHLLMEKYMVAFEGAGFLILIGIFGAVLLARPSAHSDDASRAARVAVEAIPDPIEDDGLVASARAEPTGEQPRPADLQQHGQHHP</sequence>
<comment type="similarity">
    <text evidence="1 2">Belongs to the complex I subunit 6 family.</text>
</comment>
<comment type="subcellular location">
    <subcellularLocation>
        <location evidence="2">Cell membrane</location>
        <topology evidence="2">Multi-pass membrane protein</topology>
    </subcellularLocation>
</comment>
<comment type="function">
    <text evidence="2">NDH-1 shuttles electrons from NADH, via FMN and iron-sulfur (Fe-S) centers, to quinones in the respiratory chain. Couples the redox reaction to proton translocation (for every two electrons transferred, four hydrogen ions are translocated across the cytoplasmic membrane), and thus conserves the redox energy in a proton gradient.</text>
</comment>
<keyword evidence="2" id="KW-0520">NAD</keyword>
<dbReference type="InterPro" id="IPR042106">
    <property type="entry name" value="Nuo/plastoQ_OxRdtase_6_NuoJ"/>
</dbReference>
<evidence type="ECO:0000256" key="3">
    <source>
        <dbReference type="SAM" id="MobiDB-lite"/>
    </source>
</evidence>
<comment type="catalytic activity">
    <reaction evidence="2">
        <text>a quinone + NADH + 5 H(+)(in) = a quinol + NAD(+) + 4 H(+)(out)</text>
        <dbReference type="Rhea" id="RHEA:57888"/>
        <dbReference type="ChEBI" id="CHEBI:15378"/>
        <dbReference type="ChEBI" id="CHEBI:24646"/>
        <dbReference type="ChEBI" id="CHEBI:57540"/>
        <dbReference type="ChEBI" id="CHEBI:57945"/>
        <dbReference type="ChEBI" id="CHEBI:132124"/>
    </reaction>
</comment>
<keyword evidence="5" id="KW-1185">Reference proteome</keyword>
<keyword evidence="2" id="KW-0874">Quinone</keyword>
<dbReference type="Proteomes" id="UP001404845">
    <property type="component" value="Unassembled WGS sequence"/>
</dbReference>
<dbReference type="EC" id="7.1.1.-" evidence="2"/>
<accession>A0ABU9Z4V7</accession>
<organism evidence="4 5">
    <name type="scientific">Methylorubrum rhodesianum</name>
    <dbReference type="NCBI Taxonomy" id="29427"/>
    <lineage>
        <taxon>Bacteria</taxon>
        <taxon>Pseudomonadati</taxon>
        <taxon>Pseudomonadota</taxon>
        <taxon>Alphaproteobacteria</taxon>
        <taxon>Hyphomicrobiales</taxon>
        <taxon>Methylobacteriaceae</taxon>
        <taxon>Methylorubrum</taxon>
    </lineage>
</organism>
<reference evidence="4 5" key="1">
    <citation type="journal article" date="2023" name="PLoS ONE">
        <title>Complete genome assembly of Hawai'i environmental nontuberculous mycobacteria reveals unexpected co-isolation with methylobacteria.</title>
        <authorList>
            <person name="Hendrix J."/>
            <person name="Epperson L.E."/>
            <person name="Tong E.I."/>
            <person name="Chan Y.L."/>
            <person name="Hasan N.A."/>
            <person name="Dawrs S.N."/>
            <person name="Norton G.J."/>
            <person name="Virdi R."/>
            <person name="Crooks J.L."/>
            <person name="Chan E.D."/>
            <person name="Honda J.R."/>
            <person name="Strong M."/>
        </authorList>
    </citation>
    <scope>NUCLEOTIDE SEQUENCE [LARGE SCALE GENOMIC DNA]</scope>
    <source>
        <strain evidence="4 5">NJH_HI01</strain>
    </source>
</reference>
<keyword evidence="2" id="KW-0812">Transmembrane</keyword>
<feature type="transmembrane region" description="Helical" evidence="2">
    <location>
        <begin position="6"/>
        <end position="23"/>
    </location>
</feature>
<feature type="transmembrane region" description="Helical" evidence="2">
    <location>
        <begin position="35"/>
        <end position="55"/>
    </location>
</feature>
<evidence type="ECO:0000256" key="2">
    <source>
        <dbReference type="RuleBase" id="RU004429"/>
    </source>
</evidence>
<name>A0ABU9Z4V7_9HYPH</name>
<comment type="caution">
    <text evidence="4">The sequence shown here is derived from an EMBL/GenBank/DDBJ whole genome shotgun (WGS) entry which is preliminary data.</text>
</comment>